<dbReference type="GO" id="GO:0046990">
    <property type="term" value="F:N-hydroxyarylamine O-acetyltransferase activity"/>
    <property type="evidence" value="ECO:0007669"/>
    <property type="project" value="UniProtKB-EC"/>
</dbReference>
<dbReference type="Pfam" id="PF00797">
    <property type="entry name" value="Acetyltransf_2"/>
    <property type="match status" value="1"/>
</dbReference>
<dbReference type="EMBL" id="JACHKA010000001">
    <property type="protein sequence ID" value="MBB5984485.1"/>
    <property type="molecule type" value="Genomic_DNA"/>
</dbReference>
<keyword evidence="3" id="KW-0808">Transferase</keyword>
<reference evidence="3 4" key="1">
    <citation type="submission" date="2020-08" db="EMBL/GenBank/DDBJ databases">
        <title>Exploring microbial biodiversity for novel pathways involved in the catabolism of aromatic compounds derived from lignin.</title>
        <authorList>
            <person name="Elkins J."/>
        </authorList>
    </citation>
    <scope>NUCLEOTIDE SEQUENCE [LARGE SCALE GENOMIC DNA]</scope>
    <source>
        <strain evidence="3 4">B1D3A</strain>
    </source>
</reference>
<dbReference type="InterPro" id="IPR001447">
    <property type="entry name" value="Arylamine_N-AcTrfase"/>
</dbReference>
<comment type="caution">
    <text evidence="3">The sequence shown here is derived from an EMBL/GenBank/DDBJ whole genome shotgun (WGS) entry which is preliminary data.</text>
</comment>
<gene>
    <name evidence="3" type="ORF">HNP60_000459</name>
</gene>
<accession>A0ABR6NB35</accession>
<dbReference type="PANTHER" id="PTHR11786:SF0">
    <property type="entry name" value="ARYLAMINE N-ACETYLTRANSFERASE 4-RELATED"/>
    <property type="match status" value="1"/>
</dbReference>
<name>A0ABR6NB35_9SPHN</name>
<dbReference type="RefSeq" id="WP_184149692.1">
    <property type="nucleotide sequence ID" value="NZ_JACHKA010000001.1"/>
</dbReference>
<keyword evidence="3" id="KW-0012">Acyltransferase</keyword>
<dbReference type="EC" id="2.3.1.118" evidence="3"/>
<dbReference type="PRINTS" id="PR01543">
    <property type="entry name" value="ANATRNSFRASE"/>
</dbReference>
<evidence type="ECO:0000256" key="1">
    <source>
        <dbReference type="ARBA" id="ARBA00006547"/>
    </source>
</evidence>
<dbReference type="Gene3D" id="2.40.128.150">
    <property type="entry name" value="Cysteine proteinases"/>
    <property type="match status" value="1"/>
</dbReference>
<dbReference type="PANTHER" id="PTHR11786">
    <property type="entry name" value="N-HYDROXYARYLAMINE O-ACETYLTRANSFERASE"/>
    <property type="match status" value="1"/>
</dbReference>
<dbReference type="InterPro" id="IPR038765">
    <property type="entry name" value="Papain-like_cys_pep_sf"/>
</dbReference>
<protein>
    <submittedName>
        <fullName evidence="3">N-hydroxyarylamine O-acetyltransferase</fullName>
        <ecNumber evidence="3">2.3.1.118</ecNumber>
    </submittedName>
</protein>
<evidence type="ECO:0000256" key="2">
    <source>
        <dbReference type="RuleBase" id="RU003452"/>
    </source>
</evidence>
<dbReference type="SUPFAM" id="SSF54001">
    <property type="entry name" value="Cysteine proteinases"/>
    <property type="match status" value="1"/>
</dbReference>
<sequence length="289" mass="31456">MTSPDRLSLYLDRLGLEHAPPASAEGLATLQAAHRERIPFENLDVRLGRPPAIDSDAVFGKLVTRRRGGYCFEHNRLFSDMLAMLGIPNRPLLARVRLGVAPDETPPRTHVLLLAQIDGAPWIADAGFGGSYVPPLPLRDGASVRTGDGAAHRLRRIGEAGDPGGEWLLERAGDAGATDGRAGPQADWQAQYGFDLLPVVQADLDQCNHWTATRPATRFTTLHVVSIALPDGFASLTEQALKVHRGGVLHEAVLAGPDDYHRCLAGQFHLDLDREDLARLPLFSKAMRR</sequence>
<comment type="similarity">
    <text evidence="1 2">Belongs to the arylamine N-acetyltransferase family.</text>
</comment>
<organism evidence="3 4">
    <name type="scientific">Sphingobium lignivorans</name>
    <dbReference type="NCBI Taxonomy" id="2735886"/>
    <lineage>
        <taxon>Bacteria</taxon>
        <taxon>Pseudomonadati</taxon>
        <taxon>Pseudomonadota</taxon>
        <taxon>Alphaproteobacteria</taxon>
        <taxon>Sphingomonadales</taxon>
        <taxon>Sphingomonadaceae</taxon>
        <taxon>Sphingobium</taxon>
    </lineage>
</organism>
<dbReference type="Gene3D" id="3.30.2140.10">
    <property type="entry name" value="Arylamine N-acetyltransferase"/>
    <property type="match status" value="1"/>
</dbReference>
<proteinExistence type="inferred from homology"/>
<evidence type="ECO:0000313" key="4">
    <source>
        <dbReference type="Proteomes" id="UP001138540"/>
    </source>
</evidence>
<dbReference type="Proteomes" id="UP001138540">
    <property type="component" value="Unassembled WGS sequence"/>
</dbReference>
<keyword evidence="4" id="KW-1185">Reference proteome</keyword>
<evidence type="ECO:0000313" key="3">
    <source>
        <dbReference type="EMBL" id="MBB5984485.1"/>
    </source>
</evidence>